<sequence length="90" mass="10578">MQNEVSFGRALKLFWSNYVNFKGRSRRCEYWFAILWNLIFLSSAIIGVFIGFSIMEVGSAYNDEAILGLDGLIFYLSRNLYMYLRHSFLI</sequence>
<dbReference type="GO" id="GO:0016020">
    <property type="term" value="C:membrane"/>
    <property type="evidence" value="ECO:0007669"/>
    <property type="project" value="InterPro"/>
</dbReference>
<gene>
    <name evidence="2" type="ORF">NCTC11807_00723</name>
</gene>
<dbReference type="InterPro" id="IPR008523">
    <property type="entry name" value="DUF805"/>
</dbReference>
<proteinExistence type="predicted"/>
<dbReference type="EMBL" id="UHDZ01000001">
    <property type="protein sequence ID" value="SUM69090.1"/>
    <property type="molecule type" value="Genomic_DNA"/>
</dbReference>
<evidence type="ECO:0000313" key="2">
    <source>
        <dbReference type="EMBL" id="SUM69090.1"/>
    </source>
</evidence>
<keyword evidence="1" id="KW-0812">Transmembrane</keyword>
<evidence type="ECO:0000256" key="1">
    <source>
        <dbReference type="SAM" id="Phobius"/>
    </source>
</evidence>
<accession>A0A380H1P7</accession>
<keyword evidence="1" id="KW-1133">Transmembrane helix</keyword>
<keyword evidence="3" id="KW-1185">Reference proteome</keyword>
<reference evidence="2 3" key="1">
    <citation type="submission" date="2018-06" db="EMBL/GenBank/DDBJ databases">
        <authorList>
            <consortium name="Pathogen Informatics"/>
            <person name="Doyle S."/>
        </authorList>
    </citation>
    <scope>NUCLEOTIDE SEQUENCE [LARGE SCALE GENOMIC DNA]</scope>
    <source>
        <strain evidence="2 3">NCTC11807</strain>
    </source>
</reference>
<dbReference type="Pfam" id="PF05656">
    <property type="entry name" value="DUF805"/>
    <property type="match status" value="1"/>
</dbReference>
<protein>
    <submittedName>
        <fullName evidence="2">Membrane protein</fullName>
    </submittedName>
</protein>
<dbReference type="AlphaFoldDB" id="A0A380H1P7"/>
<organism evidence="2 3">
    <name type="scientific">Staphylococcus saccharolyticus</name>
    <dbReference type="NCBI Taxonomy" id="33028"/>
    <lineage>
        <taxon>Bacteria</taxon>
        <taxon>Bacillati</taxon>
        <taxon>Bacillota</taxon>
        <taxon>Bacilli</taxon>
        <taxon>Bacillales</taxon>
        <taxon>Staphylococcaceae</taxon>
        <taxon>Staphylococcus</taxon>
    </lineage>
</organism>
<evidence type="ECO:0000313" key="3">
    <source>
        <dbReference type="Proteomes" id="UP000255425"/>
    </source>
</evidence>
<name>A0A380H1P7_9STAP</name>
<keyword evidence="1" id="KW-0472">Membrane</keyword>
<feature type="transmembrane region" description="Helical" evidence="1">
    <location>
        <begin position="30"/>
        <end position="54"/>
    </location>
</feature>
<dbReference type="RefSeq" id="WP_115312779.1">
    <property type="nucleotide sequence ID" value="NZ_JAZESR010000011.1"/>
</dbReference>
<dbReference type="Proteomes" id="UP000255425">
    <property type="component" value="Unassembled WGS sequence"/>
</dbReference>